<keyword evidence="2" id="KW-1185">Reference proteome</keyword>
<comment type="caution">
    <text evidence="1">The sequence shown here is derived from an EMBL/GenBank/DDBJ whole genome shotgun (WGS) entry which is preliminary data.</text>
</comment>
<dbReference type="Proteomes" id="UP000015453">
    <property type="component" value="Unassembled WGS sequence"/>
</dbReference>
<dbReference type="EMBL" id="AUSU01010681">
    <property type="protein sequence ID" value="EPS57096.1"/>
    <property type="molecule type" value="Genomic_DNA"/>
</dbReference>
<organism evidence="1 2">
    <name type="scientific">Genlisea aurea</name>
    <dbReference type="NCBI Taxonomy" id="192259"/>
    <lineage>
        <taxon>Eukaryota</taxon>
        <taxon>Viridiplantae</taxon>
        <taxon>Streptophyta</taxon>
        <taxon>Embryophyta</taxon>
        <taxon>Tracheophyta</taxon>
        <taxon>Spermatophyta</taxon>
        <taxon>Magnoliopsida</taxon>
        <taxon>eudicotyledons</taxon>
        <taxon>Gunneridae</taxon>
        <taxon>Pentapetalae</taxon>
        <taxon>asterids</taxon>
        <taxon>lamiids</taxon>
        <taxon>Lamiales</taxon>
        <taxon>Lentibulariaceae</taxon>
        <taxon>Genlisea</taxon>
    </lineage>
</organism>
<name>S8BY52_9LAMI</name>
<reference evidence="1 2" key="1">
    <citation type="journal article" date="2013" name="BMC Genomics">
        <title>The miniature genome of a carnivorous plant Genlisea aurea contains a low number of genes and short non-coding sequences.</title>
        <authorList>
            <person name="Leushkin E.V."/>
            <person name="Sutormin R.A."/>
            <person name="Nabieva E.R."/>
            <person name="Penin A.A."/>
            <person name="Kondrashov A.S."/>
            <person name="Logacheva M.D."/>
        </authorList>
    </citation>
    <scope>NUCLEOTIDE SEQUENCE [LARGE SCALE GENOMIC DNA]</scope>
</reference>
<evidence type="ECO:0000313" key="1">
    <source>
        <dbReference type="EMBL" id="EPS57096.1"/>
    </source>
</evidence>
<dbReference type="AlphaFoldDB" id="S8BY52"/>
<evidence type="ECO:0000313" key="2">
    <source>
        <dbReference type="Proteomes" id="UP000015453"/>
    </source>
</evidence>
<accession>S8BY52</accession>
<gene>
    <name evidence="1" type="ORF">M569_17729</name>
</gene>
<proteinExistence type="predicted"/>
<protein>
    <submittedName>
        <fullName evidence="1">Uncharacterized protein</fullName>
    </submittedName>
</protein>
<sequence length="229" mass="25278">MDFAKVLDKEGVTITDLDEWLTAFAKWSMSLGTVFEEEAPRLAAMEQRRALCERAGVSVRSWLPQTLKTTVNALALMYKQTGPDSGIVPGVESQFPKYCRFFNAACTRSRNAKARQEPPAVLTDSEVLRFVEKTNWVSWGEAQRTNFLLLAFQLGQRPETLVRLYVGNFQPKTLQDGKMALQVSFGTMKNLQGNQANAACACALLRGGPAARSVSKPLCLSPGALVKRT</sequence>